<proteinExistence type="predicted"/>
<reference evidence="1 3" key="1">
    <citation type="submission" date="2018-03" db="EMBL/GenBank/DDBJ databases">
        <title>Genomes of Pezizomycetes fungi and the evolution of truffles.</title>
        <authorList>
            <person name="Murat C."/>
            <person name="Payen T."/>
            <person name="Noel B."/>
            <person name="Kuo A."/>
            <person name="Martin F.M."/>
        </authorList>
    </citation>
    <scope>NUCLEOTIDE SEQUENCE [LARGE SCALE GENOMIC DNA]</scope>
    <source>
        <strain evidence="1">091103-1</strain>
    </source>
</reference>
<accession>A0A317SXW0</accession>
<sequence length="65" mass="7324">MTEGLCQFYLTPAEARTHPKGTLPEHDTQALVRYGTRTRVHRYRESFPSAWAGAVTVLQPSHDLA</sequence>
<protein>
    <submittedName>
        <fullName evidence="1">Uncharacterized protein</fullName>
    </submittedName>
</protein>
<gene>
    <name evidence="1" type="ORF">C7212DRAFT_304055</name>
    <name evidence="2" type="ORF">C7212DRAFT_304056</name>
</gene>
<dbReference type="AlphaFoldDB" id="A0A317SXW0"/>
<dbReference type="EMBL" id="PYWC01000009">
    <property type="protein sequence ID" value="PWW79202.1"/>
    <property type="molecule type" value="Genomic_DNA"/>
</dbReference>
<dbReference type="Proteomes" id="UP000246991">
    <property type="component" value="Unassembled WGS sequence"/>
</dbReference>
<name>A0A317SXW0_9PEZI</name>
<comment type="caution">
    <text evidence="1">The sequence shown here is derived from an EMBL/GenBank/DDBJ whole genome shotgun (WGS) entry which is preliminary data.</text>
</comment>
<keyword evidence="3" id="KW-1185">Reference proteome</keyword>
<evidence type="ECO:0000313" key="1">
    <source>
        <dbReference type="EMBL" id="PWW79202.1"/>
    </source>
</evidence>
<evidence type="ECO:0000313" key="2">
    <source>
        <dbReference type="EMBL" id="PWW79203.1"/>
    </source>
</evidence>
<evidence type="ECO:0000313" key="3">
    <source>
        <dbReference type="Proteomes" id="UP000246991"/>
    </source>
</evidence>
<organism evidence="1 3">
    <name type="scientific">Tuber magnatum</name>
    <name type="common">white Piedmont truffle</name>
    <dbReference type="NCBI Taxonomy" id="42249"/>
    <lineage>
        <taxon>Eukaryota</taxon>
        <taxon>Fungi</taxon>
        <taxon>Dikarya</taxon>
        <taxon>Ascomycota</taxon>
        <taxon>Pezizomycotina</taxon>
        <taxon>Pezizomycetes</taxon>
        <taxon>Pezizales</taxon>
        <taxon>Tuberaceae</taxon>
        <taxon>Tuber</taxon>
    </lineage>
</organism>
<dbReference type="EMBL" id="PYWC01000009">
    <property type="protein sequence ID" value="PWW79203.1"/>
    <property type="molecule type" value="Genomic_DNA"/>
</dbReference>